<organism evidence="2 3">
    <name type="scientific">Paspalum notatum var. saurae</name>
    <dbReference type="NCBI Taxonomy" id="547442"/>
    <lineage>
        <taxon>Eukaryota</taxon>
        <taxon>Viridiplantae</taxon>
        <taxon>Streptophyta</taxon>
        <taxon>Embryophyta</taxon>
        <taxon>Tracheophyta</taxon>
        <taxon>Spermatophyta</taxon>
        <taxon>Magnoliopsida</taxon>
        <taxon>Liliopsida</taxon>
        <taxon>Poales</taxon>
        <taxon>Poaceae</taxon>
        <taxon>PACMAD clade</taxon>
        <taxon>Panicoideae</taxon>
        <taxon>Andropogonodae</taxon>
        <taxon>Paspaleae</taxon>
        <taxon>Paspalinae</taxon>
        <taxon>Paspalum</taxon>
    </lineage>
</organism>
<dbReference type="PANTHER" id="PTHR35046:SF26">
    <property type="entry name" value="RNA-DIRECTED DNA POLYMERASE"/>
    <property type="match status" value="1"/>
</dbReference>
<dbReference type="EMBL" id="CP144750">
    <property type="protein sequence ID" value="WVZ81233.1"/>
    <property type="molecule type" value="Genomic_DNA"/>
</dbReference>
<evidence type="ECO:0000313" key="3">
    <source>
        <dbReference type="Proteomes" id="UP001341281"/>
    </source>
</evidence>
<keyword evidence="3" id="KW-1185">Reference proteome</keyword>
<dbReference type="AlphaFoldDB" id="A0AAQ3TX89"/>
<gene>
    <name evidence="2" type="ORF">U9M48_028632</name>
</gene>
<reference evidence="2 3" key="1">
    <citation type="submission" date="2024-02" db="EMBL/GenBank/DDBJ databases">
        <title>High-quality chromosome-scale genome assembly of Pensacola bahiagrass (Paspalum notatum Flugge var. saurae).</title>
        <authorList>
            <person name="Vega J.M."/>
            <person name="Podio M."/>
            <person name="Orjuela J."/>
            <person name="Siena L.A."/>
            <person name="Pessino S.C."/>
            <person name="Combes M.C."/>
            <person name="Mariac C."/>
            <person name="Albertini E."/>
            <person name="Pupilli F."/>
            <person name="Ortiz J.P.A."/>
            <person name="Leblanc O."/>
        </authorList>
    </citation>
    <scope>NUCLEOTIDE SEQUENCE [LARGE SCALE GENOMIC DNA]</scope>
    <source>
        <strain evidence="2">R1</strain>
        <tissue evidence="2">Leaf</tissue>
    </source>
</reference>
<proteinExistence type="predicted"/>
<protein>
    <recommendedName>
        <fullName evidence="1">Tf2-1-like SH3-like domain-containing protein</fullName>
    </recommendedName>
</protein>
<evidence type="ECO:0000259" key="1">
    <source>
        <dbReference type="Pfam" id="PF24626"/>
    </source>
</evidence>
<evidence type="ECO:0000313" key="2">
    <source>
        <dbReference type="EMBL" id="WVZ81233.1"/>
    </source>
</evidence>
<dbReference type="InterPro" id="IPR056924">
    <property type="entry name" value="SH3_Tf2-1"/>
</dbReference>
<sequence>MNEKYKLAGSKGRKQVLFEPGDLVWLHLRKERFPDLRKSKLMPRAAGPFKVLKKINDNAYKFELPADFGVSPTFNIADLKPYLGEEDELASRTTSLQEGEDDEDITPMVMQGPITRGRAKQLNQQVSSFLGACNSTYKDVMLPNDIIDYIVHRNLEEDYEGLGDQHRPGEDQRGVHVKMEAQFYSETTFSAFRTSLH</sequence>
<accession>A0AAQ3TX89</accession>
<feature type="domain" description="Tf2-1-like SH3-like" evidence="1">
    <location>
        <begin position="21"/>
        <end position="82"/>
    </location>
</feature>
<dbReference type="Pfam" id="PF24626">
    <property type="entry name" value="SH3_Tf2-1"/>
    <property type="match status" value="1"/>
</dbReference>
<dbReference type="PANTHER" id="PTHR35046">
    <property type="entry name" value="ZINC KNUCKLE (CCHC-TYPE) FAMILY PROTEIN"/>
    <property type="match status" value="1"/>
</dbReference>
<dbReference type="Proteomes" id="UP001341281">
    <property type="component" value="Chromosome 06"/>
</dbReference>
<name>A0AAQ3TX89_PASNO</name>